<keyword evidence="2" id="KW-1185">Reference proteome</keyword>
<dbReference type="Pfam" id="PF09424">
    <property type="entry name" value="YqeY"/>
    <property type="match status" value="1"/>
</dbReference>
<reference evidence="1" key="1">
    <citation type="journal article" date="2015" name="PeerJ">
        <title>First genomic representation of candidate bacterial phylum KSB3 points to enhanced environmental sensing as a trigger of wastewater bulking.</title>
        <authorList>
            <person name="Sekiguchi Y."/>
            <person name="Ohashi A."/>
            <person name="Parks D.H."/>
            <person name="Yamauchi T."/>
            <person name="Tyson G.W."/>
            <person name="Hugenholtz P."/>
        </authorList>
    </citation>
    <scope>NUCLEOTIDE SEQUENCE [LARGE SCALE GENOMIC DNA]</scope>
</reference>
<evidence type="ECO:0000313" key="2">
    <source>
        <dbReference type="Proteomes" id="UP000030700"/>
    </source>
</evidence>
<dbReference type="InterPro" id="IPR042184">
    <property type="entry name" value="YqeY/Aim41_N"/>
</dbReference>
<dbReference type="EMBL" id="DF820458">
    <property type="protein sequence ID" value="GAK51955.1"/>
    <property type="molecule type" value="Genomic_DNA"/>
</dbReference>
<dbReference type="PANTHER" id="PTHR28055">
    <property type="entry name" value="ALTERED INHERITANCE OF MITOCHONDRIA PROTEIN 41, MITOCHONDRIAL"/>
    <property type="match status" value="1"/>
</dbReference>
<dbReference type="SUPFAM" id="SSF89095">
    <property type="entry name" value="GatB/YqeY motif"/>
    <property type="match status" value="1"/>
</dbReference>
<dbReference type="InterPro" id="IPR003789">
    <property type="entry name" value="Asn/Gln_tRNA_amidoTrase-B-like"/>
</dbReference>
<evidence type="ECO:0000313" key="1">
    <source>
        <dbReference type="EMBL" id="GAK51955.1"/>
    </source>
</evidence>
<proteinExistence type="predicted"/>
<evidence type="ECO:0008006" key="3">
    <source>
        <dbReference type="Google" id="ProtNLM"/>
    </source>
</evidence>
<name>A0A081BNI9_9BACT</name>
<dbReference type="PANTHER" id="PTHR28055:SF1">
    <property type="entry name" value="ALTERED INHERITANCE OF MITOCHONDRIA PROTEIN 41, MITOCHONDRIAL"/>
    <property type="match status" value="1"/>
</dbReference>
<dbReference type="InterPro" id="IPR023168">
    <property type="entry name" value="GatB_Yqey_C_2"/>
</dbReference>
<organism evidence="1">
    <name type="scientific">Candidatus Moduliflexus flocculans</name>
    <dbReference type="NCBI Taxonomy" id="1499966"/>
    <lineage>
        <taxon>Bacteria</taxon>
        <taxon>Candidatus Moduliflexota</taxon>
        <taxon>Candidatus Moduliflexia</taxon>
        <taxon>Candidatus Moduliflexales</taxon>
        <taxon>Candidatus Moduliflexaceae</taxon>
    </lineage>
</organism>
<dbReference type="Gene3D" id="1.10.1510.10">
    <property type="entry name" value="Uncharacterised protein YqeY/AIM41 PF09424, N-terminal domain"/>
    <property type="match status" value="1"/>
</dbReference>
<accession>A0A081BNI9</accession>
<dbReference type="STRING" id="1499966.U14_03201"/>
<dbReference type="HOGENOM" id="CLU_079430_2_1_0"/>
<dbReference type="InterPro" id="IPR019004">
    <property type="entry name" value="YqeY/Aim41"/>
</dbReference>
<protein>
    <recommendedName>
        <fullName evidence="3">GatB/Yqey domain protein</fullName>
    </recommendedName>
</protein>
<dbReference type="Gene3D" id="1.10.10.410">
    <property type="match status" value="1"/>
</dbReference>
<sequence>MTLKERLNDDMKSAMKQKEESRLATVRQIRGAIKNKEIELMRELTDEDIFKVISTLIKQHKESIEMFEKGGRTELMQKEQAELAVLESYLPQQMGEDEVRALVREAIQVVGATSAKEIGAVMKYVMPKTQGRADGKLINQFAREMLPA</sequence>
<dbReference type="Proteomes" id="UP000030700">
    <property type="component" value="Unassembled WGS sequence"/>
</dbReference>
<gene>
    <name evidence="1" type="ORF">U14_03201</name>
</gene>
<dbReference type="GO" id="GO:0016884">
    <property type="term" value="F:carbon-nitrogen ligase activity, with glutamine as amido-N-donor"/>
    <property type="evidence" value="ECO:0007669"/>
    <property type="project" value="InterPro"/>
</dbReference>
<dbReference type="AlphaFoldDB" id="A0A081BNI9"/>